<feature type="compositionally biased region" description="Low complexity" evidence="14">
    <location>
        <begin position="529"/>
        <end position="542"/>
    </location>
</feature>
<feature type="region of interest" description="Disordered" evidence="14">
    <location>
        <begin position="478"/>
        <end position="549"/>
    </location>
</feature>
<organism evidence="16">
    <name type="scientific">Ostreococcus mediterraneus</name>
    <dbReference type="NCBI Taxonomy" id="1486918"/>
    <lineage>
        <taxon>Eukaryota</taxon>
        <taxon>Viridiplantae</taxon>
        <taxon>Chlorophyta</taxon>
        <taxon>Mamiellophyceae</taxon>
        <taxon>Mamiellales</taxon>
        <taxon>Bathycoccaceae</taxon>
        <taxon>Ostreococcus</taxon>
    </lineage>
</organism>
<reference evidence="16" key="1">
    <citation type="submission" date="2021-01" db="EMBL/GenBank/DDBJ databases">
        <authorList>
            <person name="Corre E."/>
            <person name="Pelletier E."/>
            <person name="Niang G."/>
            <person name="Scheremetjew M."/>
            <person name="Finn R."/>
            <person name="Kale V."/>
            <person name="Holt S."/>
            <person name="Cochrane G."/>
            <person name="Meng A."/>
            <person name="Brown T."/>
            <person name="Cohen L."/>
        </authorList>
    </citation>
    <scope>NUCLEOTIDE SEQUENCE</scope>
    <source>
        <strain evidence="16">Clade-D-RCC2572</strain>
    </source>
</reference>
<dbReference type="Gene3D" id="1.20.940.10">
    <property type="entry name" value="Functional domain of the splicing factor Prp18"/>
    <property type="match status" value="1"/>
</dbReference>
<keyword evidence="5 13" id="KW-0853">WD repeat</keyword>
<dbReference type="AlphaFoldDB" id="A0A6U0BSZ2"/>
<evidence type="ECO:0000256" key="7">
    <source>
        <dbReference type="ARBA" id="ARBA00022824"/>
    </source>
</evidence>
<dbReference type="PROSITE" id="PS00678">
    <property type="entry name" value="WD_REPEATS_1"/>
    <property type="match status" value="1"/>
</dbReference>
<evidence type="ECO:0000313" key="16">
    <source>
        <dbReference type="EMBL" id="CAD8583502.1"/>
    </source>
</evidence>
<dbReference type="EMBL" id="HBEW01005273">
    <property type="protein sequence ID" value="CAD8583502.1"/>
    <property type="molecule type" value="Transcribed_RNA"/>
</dbReference>
<feature type="compositionally biased region" description="Pro residues" evidence="14">
    <location>
        <begin position="1006"/>
        <end position="1020"/>
    </location>
</feature>
<dbReference type="Gene3D" id="1.25.40.1030">
    <property type="match status" value="1"/>
</dbReference>
<evidence type="ECO:0000256" key="10">
    <source>
        <dbReference type="ARBA" id="ARBA00023136"/>
    </source>
</evidence>
<dbReference type="SMART" id="SM00320">
    <property type="entry name" value="WD40"/>
    <property type="match status" value="5"/>
</dbReference>
<comment type="subcellular location">
    <subcellularLocation>
        <location evidence="1">Cytoplasmic vesicle membrane</location>
    </subcellularLocation>
    <subcellularLocation>
        <location evidence="12">Endomembrane system</location>
        <topology evidence="12">Peripheral membrane protein</topology>
        <orientation evidence="12">Cytoplasmic side</orientation>
    </subcellularLocation>
    <subcellularLocation>
        <location evidence="2">Endoplasmic reticulum membrane</location>
    </subcellularLocation>
</comment>
<dbReference type="GO" id="GO:0007029">
    <property type="term" value="P:endoplasmic reticulum organization"/>
    <property type="evidence" value="ECO:0007669"/>
    <property type="project" value="TreeGrafter"/>
</dbReference>
<keyword evidence="6" id="KW-0677">Repeat</keyword>
<protein>
    <recommendedName>
        <fullName evidence="15">SRA1/Sec31 domain-containing protein</fullName>
    </recommendedName>
</protein>
<feature type="compositionally biased region" description="Low complexity" evidence="14">
    <location>
        <begin position="786"/>
        <end position="816"/>
    </location>
</feature>
<evidence type="ECO:0000256" key="11">
    <source>
        <dbReference type="ARBA" id="ARBA00023329"/>
    </source>
</evidence>
<evidence type="ECO:0000256" key="14">
    <source>
        <dbReference type="SAM" id="MobiDB-lite"/>
    </source>
</evidence>
<keyword evidence="10" id="KW-0472">Membrane</keyword>
<comment type="similarity">
    <text evidence="3">Belongs to the WD repeat SEC31 family.</text>
</comment>
<evidence type="ECO:0000256" key="2">
    <source>
        <dbReference type="ARBA" id="ARBA00004586"/>
    </source>
</evidence>
<feature type="region of interest" description="Disordered" evidence="14">
    <location>
        <begin position="937"/>
        <end position="1106"/>
    </location>
</feature>
<gene>
    <name evidence="16" type="ORF">OMED0929_LOCUS4422</name>
</gene>
<feature type="compositionally biased region" description="Low complexity" evidence="14">
    <location>
        <begin position="887"/>
        <end position="898"/>
    </location>
</feature>
<dbReference type="InterPro" id="IPR036322">
    <property type="entry name" value="WD40_repeat_dom_sf"/>
</dbReference>
<dbReference type="InterPro" id="IPR015943">
    <property type="entry name" value="WD40/YVTN_repeat-like_dom_sf"/>
</dbReference>
<feature type="repeat" description="WD" evidence="13">
    <location>
        <begin position="236"/>
        <end position="278"/>
    </location>
</feature>
<dbReference type="InterPro" id="IPR001680">
    <property type="entry name" value="WD40_rpt"/>
</dbReference>
<dbReference type="GO" id="GO:0005198">
    <property type="term" value="F:structural molecule activity"/>
    <property type="evidence" value="ECO:0007669"/>
    <property type="project" value="TreeGrafter"/>
</dbReference>
<dbReference type="InterPro" id="IPR019775">
    <property type="entry name" value="WD40_repeat_CS"/>
</dbReference>
<feature type="repeat" description="WD" evidence="13">
    <location>
        <begin position="93"/>
        <end position="127"/>
    </location>
</feature>
<feature type="compositionally biased region" description="Low complexity" evidence="14">
    <location>
        <begin position="952"/>
        <end position="987"/>
    </location>
</feature>
<feature type="compositionally biased region" description="Pro residues" evidence="14">
    <location>
        <begin position="1070"/>
        <end position="1097"/>
    </location>
</feature>
<keyword evidence="8" id="KW-0931">ER-Golgi transport</keyword>
<dbReference type="PROSITE" id="PS50294">
    <property type="entry name" value="WD_REPEATS_REGION"/>
    <property type="match status" value="1"/>
</dbReference>
<keyword evidence="9" id="KW-0653">Protein transport</keyword>
<dbReference type="Pfam" id="PF00400">
    <property type="entry name" value="WD40"/>
    <property type="match status" value="2"/>
</dbReference>
<dbReference type="PROSITE" id="PS50082">
    <property type="entry name" value="WD_REPEATS_2"/>
    <property type="match status" value="2"/>
</dbReference>
<feature type="domain" description="SRA1/Sec31" evidence="15">
    <location>
        <begin position="1083"/>
        <end position="1211"/>
    </location>
</feature>
<evidence type="ECO:0000256" key="13">
    <source>
        <dbReference type="PROSITE-ProRule" id="PRU00221"/>
    </source>
</evidence>
<evidence type="ECO:0000256" key="3">
    <source>
        <dbReference type="ARBA" id="ARBA00009358"/>
    </source>
</evidence>
<feature type="compositionally biased region" description="Pro residues" evidence="14">
    <location>
        <begin position="1027"/>
        <end position="1045"/>
    </location>
</feature>
<dbReference type="InterPro" id="IPR009917">
    <property type="entry name" value="SRA1/Sec31"/>
</dbReference>
<name>A0A6U0BSZ2_9CHLO</name>
<dbReference type="GO" id="GO:0070971">
    <property type="term" value="C:endoplasmic reticulum exit site"/>
    <property type="evidence" value="ECO:0007669"/>
    <property type="project" value="TreeGrafter"/>
</dbReference>
<feature type="compositionally biased region" description="Low complexity" evidence="14">
    <location>
        <begin position="996"/>
        <end position="1005"/>
    </location>
</feature>
<feature type="compositionally biased region" description="Polar residues" evidence="14">
    <location>
        <begin position="817"/>
        <end position="826"/>
    </location>
</feature>
<evidence type="ECO:0000256" key="5">
    <source>
        <dbReference type="ARBA" id="ARBA00022574"/>
    </source>
</evidence>
<dbReference type="SUPFAM" id="SSF50978">
    <property type="entry name" value="WD40 repeat-like"/>
    <property type="match status" value="1"/>
</dbReference>
<dbReference type="InterPro" id="IPR040251">
    <property type="entry name" value="SEC31-like"/>
</dbReference>
<accession>A0A6U0BSZ2</accession>
<evidence type="ECO:0000256" key="1">
    <source>
        <dbReference type="ARBA" id="ARBA00004156"/>
    </source>
</evidence>
<evidence type="ECO:0000256" key="6">
    <source>
        <dbReference type="ARBA" id="ARBA00022737"/>
    </source>
</evidence>
<dbReference type="GO" id="GO:0015031">
    <property type="term" value="P:protein transport"/>
    <property type="evidence" value="ECO:0007669"/>
    <property type="project" value="UniProtKB-KW"/>
</dbReference>
<keyword evidence="7" id="KW-0256">Endoplasmic reticulum</keyword>
<dbReference type="GO" id="GO:0090110">
    <property type="term" value="P:COPII-coated vesicle cargo loading"/>
    <property type="evidence" value="ECO:0007669"/>
    <property type="project" value="TreeGrafter"/>
</dbReference>
<dbReference type="Pfam" id="PF07304">
    <property type="entry name" value="SRA1"/>
    <property type="match status" value="1"/>
</dbReference>
<evidence type="ECO:0000256" key="8">
    <source>
        <dbReference type="ARBA" id="ARBA00022892"/>
    </source>
</evidence>
<evidence type="ECO:0000259" key="15">
    <source>
        <dbReference type="Pfam" id="PF07304"/>
    </source>
</evidence>
<dbReference type="PANTHER" id="PTHR13923:SF11">
    <property type="entry name" value="SECRETORY 31, ISOFORM D"/>
    <property type="match status" value="1"/>
</dbReference>
<evidence type="ECO:0000256" key="4">
    <source>
        <dbReference type="ARBA" id="ARBA00022448"/>
    </source>
</evidence>
<proteinExistence type="inferred from homology"/>
<evidence type="ECO:0000256" key="9">
    <source>
        <dbReference type="ARBA" id="ARBA00022927"/>
    </source>
</evidence>
<dbReference type="GO" id="GO:0030127">
    <property type="term" value="C:COPII vesicle coat"/>
    <property type="evidence" value="ECO:0007669"/>
    <property type="project" value="TreeGrafter"/>
</dbReference>
<dbReference type="GO" id="GO:0005789">
    <property type="term" value="C:endoplasmic reticulum membrane"/>
    <property type="evidence" value="ECO:0007669"/>
    <property type="project" value="UniProtKB-SubCell"/>
</dbReference>
<evidence type="ECO:0000256" key="12">
    <source>
        <dbReference type="ARBA" id="ARBA00029433"/>
    </source>
</evidence>
<dbReference type="PANTHER" id="PTHR13923">
    <property type="entry name" value="SEC31-RELATED PROTEIN"/>
    <property type="match status" value="1"/>
</dbReference>
<keyword evidence="4" id="KW-0813">Transport</keyword>
<keyword evidence="11" id="KW-0968">Cytoplasmic vesicle</keyword>
<feature type="region of interest" description="Disordered" evidence="14">
    <location>
        <begin position="769"/>
        <end position="898"/>
    </location>
</feature>
<sequence length="1217" mass="128728">MAGAIDLSFSTTACLEIFETNYASEDLEMPVVGRAVPATERFHRLVWGTCGSETSEEMRLGVIAGGLVDGTVNVYNPAKIVDGAQSGAIITKLAKHQGAVRGLDFNSFSPNLLASGAEDGELCIWDLANPTKPSLYPALKSGSGGPTAGEVSSLAWNHKVQHILASSSLSGTTVVWDLKRQRPVISFTDPNSRRRCSALQWNPEVATQLIVASDDDRSCSLQVWDLRNSISPAREFVAHSKGVLAMAWNLQDPSLLLTCGKDNRTLCWDTEAGEVISELPASSNWNFDVQWSKTTPGILSTSSFDGKITLHNLQQAGAPQAAGGQAHGVASDFSGLSHAQSAGPKVAMKRAPEWMKRPCGATFGFGGKLIAHGASLSGALSSPTAISVISVKSDSSEPGVADEVRGEFEKVIKSGETDELINFCNTKRADAPAEDKEAWTFMSILFTEDARREMLRHLEFGDALEAREKSMAALSLNDASAGADEDEHDTASSAPTSPALMTPVEDNDAFFDNLGDEAPKPPPPKVLPKPKASPVKPKSPASTQAPPPEAADFEIQRALIVGDYRAAVAACEKAGRYADALILAAAGGPDLWAEAQAAHIARVPRPYMQVAAAVVGKNLSNLVKARPVSAWRETLAMLCTYAPGEEWGPLAEVLAEGLASSGDHRAAMLCHICAGNVDAAIKYWLSSLPSRNFAPKDLYDVVEKAVMLTRAAGQTESTQGFTSLITNYAEMLSSQGDLDHALDYLGMVPGVPGEEVNVLRNRIIRSGISNPATTSAPATPPARMSQPAPYQQQQQQSYQQPPQQQQQSPYAQSPQANAYSAQTTSYGAPPVPQRAPQSTPMMPAAYAPQQDMHSNYGGMPQQSAYGAPPPPAQAQQQQQPLPPPPRQTAYDSAPVQSAYSAQASYPSAQAPMQASGPGMTPAYSVAAAVAAGTMGASQPAYGAGPSQPPQGAPMMPGMMVPTPMQSQQQQYQQGGMGGAPPQQQQQRAPPPPPTATPQAAMFNPTPTAPPPSIPQRPAEPPAYGSSAPPPPPSQSYSSAPPPPQQQPTYGHAPPPQSAFSPQVPMGMTPTPQPLAPTQPQQQAPPPRPAAPAKPQPPANCTMENVDTSKVSGDLAAITTSLRAMYDVCAQAAGGNPAKRKEMEDSSKRLAVLLFKANIGEVSSSVTEKLKSLAQALDMADYQSAQNIQMALTTGDWDECSFWLTALKRLLKFRSTLP</sequence>
<dbReference type="Gene3D" id="2.130.10.10">
    <property type="entry name" value="YVTN repeat-like/Quinoprotein amine dehydrogenase"/>
    <property type="match status" value="1"/>
</dbReference>